<dbReference type="Proteomes" id="UP000323142">
    <property type="component" value="Unassembled WGS sequence"/>
</dbReference>
<dbReference type="RefSeq" id="WP_149821410.1">
    <property type="nucleotide sequence ID" value="NZ_VUOA01000040.1"/>
</dbReference>
<evidence type="ECO:0000313" key="3">
    <source>
        <dbReference type="Proteomes" id="UP000323142"/>
    </source>
</evidence>
<protein>
    <submittedName>
        <fullName evidence="2">Uncharacterized protein</fullName>
    </submittedName>
</protein>
<dbReference type="AlphaFoldDB" id="A0A5B2V8X9"/>
<dbReference type="EMBL" id="VUOA01000040">
    <property type="protein sequence ID" value="KAA2234910.1"/>
    <property type="molecule type" value="Genomic_DNA"/>
</dbReference>
<accession>A0A5B2V8X9</accession>
<gene>
    <name evidence="2" type="ORF">F0L46_21425</name>
</gene>
<evidence type="ECO:0000313" key="2">
    <source>
        <dbReference type="EMBL" id="KAA2234910.1"/>
    </source>
</evidence>
<comment type="caution">
    <text evidence="2">The sequence shown here is derived from an EMBL/GenBank/DDBJ whole genome shotgun (WGS) entry which is preliminary data.</text>
</comment>
<organism evidence="2 3">
    <name type="scientific">Salinarimonas soli</name>
    <dbReference type="NCBI Taxonomy" id="1638099"/>
    <lineage>
        <taxon>Bacteria</taxon>
        <taxon>Pseudomonadati</taxon>
        <taxon>Pseudomonadota</taxon>
        <taxon>Alphaproteobacteria</taxon>
        <taxon>Hyphomicrobiales</taxon>
        <taxon>Salinarimonadaceae</taxon>
        <taxon>Salinarimonas</taxon>
    </lineage>
</organism>
<feature type="region of interest" description="Disordered" evidence="1">
    <location>
        <begin position="60"/>
        <end position="79"/>
    </location>
</feature>
<proteinExistence type="predicted"/>
<evidence type="ECO:0000256" key="1">
    <source>
        <dbReference type="SAM" id="MobiDB-lite"/>
    </source>
</evidence>
<reference evidence="2 3" key="2">
    <citation type="submission" date="2019-09" db="EMBL/GenBank/DDBJ databases">
        <authorList>
            <person name="Jin C."/>
        </authorList>
    </citation>
    <scope>NUCLEOTIDE SEQUENCE [LARGE SCALE GENOMIC DNA]</scope>
    <source>
        <strain evidence="2 3">BN140002</strain>
    </source>
</reference>
<sequence length="79" mass="8552">MPSDFTVLVAERLERVRRALGVRAHRDAAEKALVAIGRAAQAEAERRAARKAPTRVPGNVIRFPLGRAGKRGHIGSEEG</sequence>
<name>A0A5B2V8X9_9HYPH</name>
<keyword evidence="3" id="KW-1185">Reference proteome</keyword>
<reference evidence="2 3" key="1">
    <citation type="submission" date="2019-09" db="EMBL/GenBank/DDBJ databases">
        <title>Salinarimonas rosea gen. nov., sp. nov., a new member of the a-2 subgroup of the Proteobacteria.</title>
        <authorList>
            <person name="Liu J."/>
        </authorList>
    </citation>
    <scope>NUCLEOTIDE SEQUENCE [LARGE SCALE GENOMIC DNA]</scope>
    <source>
        <strain evidence="2 3">BN140002</strain>
    </source>
</reference>